<name>A0A0M2V110_9GAMM</name>
<evidence type="ECO:0000259" key="12">
    <source>
        <dbReference type="SMART" id="SM00047"/>
    </source>
</evidence>
<evidence type="ECO:0000256" key="7">
    <source>
        <dbReference type="ARBA" id="ARBA00022795"/>
    </source>
</evidence>
<dbReference type="RefSeq" id="WP_046559081.1">
    <property type="nucleotide sequence ID" value="NZ_LAHO01000021.1"/>
</dbReference>
<accession>A0A0M2V110</accession>
<keyword evidence="6" id="KW-0574">Periplasm</keyword>
<comment type="similarity">
    <text evidence="4">In the C-terminal section; belongs to the glycosyl hydrolase 73 family.</text>
</comment>
<dbReference type="GO" id="GO:0004040">
    <property type="term" value="F:amidase activity"/>
    <property type="evidence" value="ECO:0007669"/>
    <property type="project" value="InterPro"/>
</dbReference>
<comment type="subcellular location">
    <subcellularLocation>
        <location evidence="2">Periplasm</location>
    </subcellularLocation>
</comment>
<dbReference type="PANTHER" id="PTHR33308">
    <property type="entry name" value="PEPTIDOGLYCAN HYDROLASE FLGJ"/>
    <property type="match status" value="1"/>
</dbReference>
<evidence type="ECO:0000256" key="5">
    <source>
        <dbReference type="ARBA" id="ARBA00013433"/>
    </source>
</evidence>
<dbReference type="Gene3D" id="1.10.530.10">
    <property type="match status" value="1"/>
</dbReference>
<keyword evidence="13" id="KW-0969">Cilium</keyword>
<dbReference type="GO" id="GO:0042597">
    <property type="term" value="C:periplasmic space"/>
    <property type="evidence" value="ECO:0007669"/>
    <property type="project" value="UniProtKB-SubCell"/>
</dbReference>
<dbReference type="InterPro" id="IPR013377">
    <property type="entry name" value="FlgJ"/>
</dbReference>
<evidence type="ECO:0000256" key="11">
    <source>
        <dbReference type="ARBA" id="ARBA00030835"/>
    </source>
</evidence>
<dbReference type="InterPro" id="IPR002901">
    <property type="entry name" value="MGlyc_endo_b_GlcNAc-like_dom"/>
</dbReference>
<reference evidence="13 14" key="1">
    <citation type="submission" date="2015-03" db="EMBL/GenBank/DDBJ databases">
        <title>Draft genome sequences of two protease-producing strains of Arsukibacterium isolated from two cold and alkaline environments.</title>
        <authorList>
            <person name="Lylloff J.E."/>
            <person name="Skov L.B."/>
            <person name="Jepsen M."/>
            <person name="Hallin P.F."/>
            <person name="Sorensen S.J."/>
            <person name="Stougaard P."/>
            <person name="Glaring M.A."/>
        </authorList>
    </citation>
    <scope>NUCLEOTIDE SEQUENCE [LARGE SCALE GENOMIC DNA]</scope>
    <source>
        <strain evidence="13 14">GCM72</strain>
    </source>
</reference>
<organism evidence="13 14">
    <name type="scientific">Arsukibacterium ikkense</name>
    <dbReference type="NCBI Taxonomy" id="336831"/>
    <lineage>
        <taxon>Bacteria</taxon>
        <taxon>Pseudomonadati</taxon>
        <taxon>Pseudomonadota</taxon>
        <taxon>Gammaproteobacteria</taxon>
        <taxon>Chromatiales</taxon>
        <taxon>Chromatiaceae</taxon>
        <taxon>Arsukibacterium</taxon>
    </lineage>
</organism>
<keyword evidence="9" id="KW-0326">Glycosidase</keyword>
<keyword evidence="13" id="KW-0966">Cell projection</keyword>
<evidence type="ECO:0000256" key="1">
    <source>
        <dbReference type="ARBA" id="ARBA00002954"/>
    </source>
</evidence>
<dbReference type="Pfam" id="PF10135">
    <property type="entry name" value="Rod-binding"/>
    <property type="match status" value="1"/>
</dbReference>
<comment type="caution">
    <text evidence="13">The sequence shown here is derived from an EMBL/GenBank/DDBJ whole genome shotgun (WGS) entry which is preliminary data.</text>
</comment>
<evidence type="ECO:0000256" key="3">
    <source>
        <dbReference type="ARBA" id="ARBA00006880"/>
    </source>
</evidence>
<keyword evidence="7" id="KW-1005">Bacterial flagellum biogenesis</keyword>
<feature type="domain" description="Mannosyl-glycoprotein endo-beta-N-acetylglucosamidase-like" evidence="12">
    <location>
        <begin position="178"/>
        <end position="335"/>
    </location>
</feature>
<dbReference type="InterPro" id="IPR051056">
    <property type="entry name" value="Glycosyl_Hydrolase_73"/>
</dbReference>
<dbReference type="EMBL" id="LAHO01000021">
    <property type="protein sequence ID" value="KKO44049.1"/>
    <property type="molecule type" value="Genomic_DNA"/>
</dbReference>
<dbReference type="Proteomes" id="UP000034228">
    <property type="component" value="Unassembled WGS sequence"/>
</dbReference>
<evidence type="ECO:0000313" key="13">
    <source>
        <dbReference type="EMBL" id="KKO44049.1"/>
    </source>
</evidence>
<dbReference type="GO" id="GO:0044780">
    <property type="term" value="P:bacterial-type flagellum assembly"/>
    <property type="evidence" value="ECO:0007669"/>
    <property type="project" value="InterPro"/>
</dbReference>
<keyword evidence="13" id="KW-0282">Flagellum</keyword>
<sequence length="353" mass="38290">MSQPNNHVSYHDVNSLQNIRTAAKTDEKAGLRQAAEQFEAIFMSMLLTSMRKANAAFEAEGMMNSQTTEFYRDMHDSQLATELAQKGALGLADLLVQQLDPTAGAARTTKQAELTMPGATSFKPLPERPHTSNATKSMQLSTGVSQTLRAIAQLPAGVPTAANNKAVNKSEATASLAQTDWQIGSPQEFVRKLLPAAQHAAQALGLDPMAMIAQAALETGWGQRMIKTAKGENSFNLFGIKAHNNWQGDSAVVDTLEFRGGVAQKEQARFRAYGSPEQSLQDYASFISTSPRYQQALEVAAEPAAYFTELQAAGYATDPEYAKKIMAVYQSSTFNQVRAELNTTQDFSHGADE</sequence>
<dbReference type="Pfam" id="PF01832">
    <property type="entry name" value="Glucosaminidase"/>
    <property type="match status" value="1"/>
</dbReference>
<evidence type="ECO:0000313" key="14">
    <source>
        <dbReference type="Proteomes" id="UP000034228"/>
    </source>
</evidence>
<comment type="similarity">
    <text evidence="3">In the N-terminal section; belongs to the FlgJ family.</text>
</comment>
<evidence type="ECO:0000256" key="2">
    <source>
        <dbReference type="ARBA" id="ARBA00004418"/>
    </source>
</evidence>
<dbReference type="InterPro" id="IPR019301">
    <property type="entry name" value="Flagellar_prot_FlgJ_N"/>
</dbReference>
<protein>
    <recommendedName>
        <fullName evidence="5">Peptidoglycan hydrolase FlgJ</fullName>
    </recommendedName>
    <alternativeName>
        <fullName evidence="11">Muramidase FlgJ</fullName>
    </alternativeName>
</protein>
<dbReference type="STRING" id="336831.WG68_17830"/>
<dbReference type="GO" id="GO:0016798">
    <property type="term" value="F:hydrolase activity, acting on glycosyl bonds"/>
    <property type="evidence" value="ECO:0007669"/>
    <property type="project" value="UniProtKB-KW"/>
</dbReference>
<keyword evidence="10" id="KW-0961">Cell wall biogenesis/degradation</keyword>
<gene>
    <name evidence="13" type="ORF">WG68_17830</name>
</gene>
<dbReference type="OrthoDB" id="289937at2"/>
<proteinExistence type="inferred from homology"/>
<dbReference type="NCBIfam" id="TIGR02541">
    <property type="entry name" value="flagell_FlgJ"/>
    <property type="match status" value="1"/>
</dbReference>
<evidence type="ECO:0000256" key="4">
    <source>
        <dbReference type="ARBA" id="ARBA00007974"/>
    </source>
</evidence>
<evidence type="ECO:0000256" key="6">
    <source>
        <dbReference type="ARBA" id="ARBA00022764"/>
    </source>
</evidence>
<dbReference type="Gene3D" id="2.10.70.40">
    <property type="entry name" value="peptidoglycan hydrolase"/>
    <property type="match status" value="1"/>
</dbReference>
<evidence type="ECO:0000256" key="9">
    <source>
        <dbReference type="ARBA" id="ARBA00023295"/>
    </source>
</evidence>
<keyword evidence="8" id="KW-0378">Hydrolase</keyword>
<evidence type="ECO:0000256" key="10">
    <source>
        <dbReference type="ARBA" id="ARBA00023316"/>
    </source>
</evidence>
<dbReference type="GO" id="GO:0071555">
    <property type="term" value="P:cell wall organization"/>
    <property type="evidence" value="ECO:0007669"/>
    <property type="project" value="UniProtKB-KW"/>
</dbReference>
<dbReference type="GO" id="GO:0071973">
    <property type="term" value="P:bacterial-type flagellum-dependent cell motility"/>
    <property type="evidence" value="ECO:0007669"/>
    <property type="project" value="TreeGrafter"/>
</dbReference>
<dbReference type="SMART" id="SM00047">
    <property type="entry name" value="LYZ2"/>
    <property type="match status" value="1"/>
</dbReference>
<dbReference type="PANTHER" id="PTHR33308:SF9">
    <property type="entry name" value="PEPTIDOGLYCAN HYDROLASE FLGJ"/>
    <property type="match status" value="1"/>
</dbReference>
<keyword evidence="14" id="KW-1185">Reference proteome</keyword>
<dbReference type="AlphaFoldDB" id="A0A0M2V110"/>
<comment type="function">
    <text evidence="1">Flagellum-specific muramidase which hydrolyzes the peptidoglycan layer to assemble the rod structure in the periplasmic space.</text>
</comment>
<evidence type="ECO:0000256" key="8">
    <source>
        <dbReference type="ARBA" id="ARBA00022801"/>
    </source>
</evidence>
<dbReference type="PATRIC" id="fig|336831.14.peg.701"/>